<comment type="caution">
    <text evidence="2">The sequence shown here is derived from an EMBL/GenBank/DDBJ whole genome shotgun (WGS) entry which is preliminary data.</text>
</comment>
<proteinExistence type="predicted"/>
<feature type="compositionally biased region" description="Polar residues" evidence="1">
    <location>
        <begin position="10"/>
        <end position="21"/>
    </location>
</feature>
<feature type="region of interest" description="Disordered" evidence="1">
    <location>
        <begin position="135"/>
        <end position="163"/>
    </location>
</feature>
<evidence type="ECO:0000313" key="3">
    <source>
        <dbReference type="Proteomes" id="UP000694044"/>
    </source>
</evidence>
<dbReference type="EMBL" id="JAGDFM010001135">
    <property type="protein sequence ID" value="KAG7375491.1"/>
    <property type="molecule type" value="Genomic_DNA"/>
</dbReference>
<dbReference type="Proteomes" id="UP000694044">
    <property type="component" value="Unassembled WGS sequence"/>
</dbReference>
<reference evidence="2" key="1">
    <citation type="submission" date="2021-02" db="EMBL/GenBank/DDBJ databases">
        <authorList>
            <person name="Palmer J.M."/>
        </authorList>
    </citation>
    <scope>NUCLEOTIDE SEQUENCE</scope>
    <source>
        <strain evidence="2">SCRP734</strain>
    </source>
</reference>
<feature type="region of interest" description="Disordered" evidence="1">
    <location>
        <begin position="1"/>
        <end position="33"/>
    </location>
</feature>
<evidence type="ECO:0000313" key="2">
    <source>
        <dbReference type="EMBL" id="KAG7375491.1"/>
    </source>
</evidence>
<dbReference type="AlphaFoldDB" id="A0A8T1V3G0"/>
<evidence type="ECO:0000256" key="1">
    <source>
        <dbReference type="SAM" id="MobiDB-lite"/>
    </source>
</evidence>
<dbReference type="OrthoDB" id="112764at2759"/>
<accession>A0A8T1V3G0</accession>
<gene>
    <name evidence="2" type="ORF">PHYPSEUDO_001028</name>
</gene>
<feature type="compositionally biased region" description="Acidic residues" evidence="1">
    <location>
        <begin position="404"/>
        <end position="419"/>
    </location>
</feature>
<sequence length="537" mass="58288">MQDFSEWMTALQQRSPASSYAETDVSDSDSDRASCDDCQCRLEAKRTSVAKDAHRTVTRTAPISIPSSGRRQLPHPHLCASVADSPDLSYHADTRLLRSGRYLHEDDEDSQDEDDPAFYGNLAFFRSQYGASQTRMVKRRSHPLKSSSAGPPASPTGVDGRDDDDIFAMELGGRHRCHAMTSREPTSNLHATSVGLESKQALPSSSSHVRGASLQFSCSCRPRKAILVRVPDLWYRTRIWKEIRLTKASLAQRPRSPSPPSPSRVRQPGLGTRLGLGGLCSREACAPVTTERLGRARGGDSANHAANLRFLFWANVRAETAPATIAGPIAEPAPGACSRRRQLGARRPALSLAQGAHCNRAGATCNGCGGLTPDPSMSPAQTQSLPAWASIKALPSVAKPGAAVDDEDPLYLSGEETDCDSERGSDTLSREDQQLMASFIRLQRERACKQASHRQAAAHPAVARTTPVLIPVQTRQYVATSTKRWIWDEDDEESDEIDQCPCCHHQSVECRPAASAEPAAEATDASAVSDLLFDLEL</sequence>
<keyword evidence="3" id="KW-1185">Reference proteome</keyword>
<protein>
    <submittedName>
        <fullName evidence="2">Uncharacterized protein</fullName>
    </submittedName>
</protein>
<name>A0A8T1V3G0_9STRA</name>
<organism evidence="2 3">
    <name type="scientific">Phytophthora pseudosyringae</name>
    <dbReference type="NCBI Taxonomy" id="221518"/>
    <lineage>
        <taxon>Eukaryota</taxon>
        <taxon>Sar</taxon>
        <taxon>Stramenopiles</taxon>
        <taxon>Oomycota</taxon>
        <taxon>Peronosporomycetes</taxon>
        <taxon>Peronosporales</taxon>
        <taxon>Peronosporaceae</taxon>
        <taxon>Phytophthora</taxon>
    </lineage>
</organism>
<feature type="region of interest" description="Disordered" evidence="1">
    <location>
        <begin position="401"/>
        <end position="428"/>
    </location>
</feature>
<feature type="region of interest" description="Disordered" evidence="1">
    <location>
        <begin position="249"/>
        <end position="269"/>
    </location>
</feature>